<keyword evidence="2" id="KW-1185">Reference proteome</keyword>
<protein>
    <submittedName>
        <fullName evidence="1">Uncharacterized protein</fullName>
    </submittedName>
</protein>
<comment type="caution">
    <text evidence="1">The sequence shown here is derived from an EMBL/GenBank/DDBJ whole genome shotgun (WGS) entry which is preliminary data.</text>
</comment>
<name>A0A9Q1GQP4_9CARY</name>
<dbReference type="AlphaFoldDB" id="A0A9Q1GQP4"/>
<proteinExistence type="predicted"/>
<accession>A0A9Q1GQP4</accession>
<evidence type="ECO:0000313" key="1">
    <source>
        <dbReference type="EMBL" id="KAJ8425827.1"/>
    </source>
</evidence>
<gene>
    <name evidence="1" type="ORF">Cgig2_015902</name>
</gene>
<dbReference type="EMBL" id="JAKOGI010001396">
    <property type="protein sequence ID" value="KAJ8425827.1"/>
    <property type="molecule type" value="Genomic_DNA"/>
</dbReference>
<dbReference type="Proteomes" id="UP001153076">
    <property type="component" value="Unassembled WGS sequence"/>
</dbReference>
<sequence length="181" mass="20250">MEVGTKAFKRKQGDVQLPKVADCKIRIVEKCPEVSPPSIDLSNLPCVGPRKKHFQFENMWFMEPSCKEVIEHAWSSTMCNDAVENLVAKLDTCSAALSKWNTENLGMSVAKLVNWKLEDTQRHSGMDEKGANIVVAKGLFRLPPFHTRALARKTKNTIAGLYDSCGVWRSGEEELADIITN</sequence>
<organism evidence="1 2">
    <name type="scientific">Carnegiea gigantea</name>
    <dbReference type="NCBI Taxonomy" id="171969"/>
    <lineage>
        <taxon>Eukaryota</taxon>
        <taxon>Viridiplantae</taxon>
        <taxon>Streptophyta</taxon>
        <taxon>Embryophyta</taxon>
        <taxon>Tracheophyta</taxon>
        <taxon>Spermatophyta</taxon>
        <taxon>Magnoliopsida</taxon>
        <taxon>eudicotyledons</taxon>
        <taxon>Gunneridae</taxon>
        <taxon>Pentapetalae</taxon>
        <taxon>Caryophyllales</taxon>
        <taxon>Cactineae</taxon>
        <taxon>Cactaceae</taxon>
        <taxon>Cactoideae</taxon>
        <taxon>Echinocereeae</taxon>
        <taxon>Carnegiea</taxon>
    </lineage>
</organism>
<evidence type="ECO:0000313" key="2">
    <source>
        <dbReference type="Proteomes" id="UP001153076"/>
    </source>
</evidence>
<reference evidence="1" key="1">
    <citation type="submission" date="2022-04" db="EMBL/GenBank/DDBJ databases">
        <title>Carnegiea gigantea Genome sequencing and assembly v2.</title>
        <authorList>
            <person name="Copetti D."/>
            <person name="Sanderson M.J."/>
            <person name="Burquez A."/>
            <person name="Wojciechowski M.F."/>
        </authorList>
    </citation>
    <scope>NUCLEOTIDE SEQUENCE</scope>
    <source>
        <strain evidence="1">SGP5-SGP5p</strain>
        <tissue evidence="1">Aerial part</tissue>
    </source>
</reference>